<evidence type="ECO:0000256" key="3">
    <source>
        <dbReference type="ARBA" id="ARBA00022989"/>
    </source>
</evidence>
<name>U1I046_ENDPU</name>
<evidence type="ECO:0000256" key="6">
    <source>
        <dbReference type="SAM" id="MobiDB-lite"/>
    </source>
</evidence>
<dbReference type="eggNOG" id="ENOG502SK9Y">
    <property type="taxonomic scope" value="Eukaryota"/>
</dbReference>
<accession>U1I046</accession>
<dbReference type="GeneID" id="19240790"/>
<dbReference type="Proteomes" id="UP000019373">
    <property type="component" value="Unassembled WGS sequence"/>
</dbReference>
<feature type="compositionally biased region" description="Low complexity" evidence="6">
    <location>
        <begin position="239"/>
        <end position="253"/>
    </location>
</feature>
<comment type="subcellular location">
    <subcellularLocation>
        <location evidence="1">Membrane</location>
        <topology evidence="1">Multi-pass membrane protein</topology>
    </subcellularLocation>
</comment>
<evidence type="ECO:0000256" key="2">
    <source>
        <dbReference type="ARBA" id="ARBA00022692"/>
    </source>
</evidence>
<dbReference type="InterPro" id="IPR049326">
    <property type="entry name" value="Rhodopsin_dom_fungi"/>
</dbReference>
<feature type="transmembrane region" description="Helical" evidence="7">
    <location>
        <begin position="79"/>
        <end position="99"/>
    </location>
</feature>
<feature type="domain" description="Rhodopsin" evidence="8">
    <location>
        <begin position="15"/>
        <end position="224"/>
    </location>
</feature>
<dbReference type="InterPro" id="IPR052337">
    <property type="entry name" value="SAT4-like"/>
</dbReference>
<evidence type="ECO:0000256" key="4">
    <source>
        <dbReference type="ARBA" id="ARBA00023136"/>
    </source>
</evidence>
<comment type="similarity">
    <text evidence="5">Belongs to the SAT4 family.</text>
</comment>
<keyword evidence="2 7" id="KW-0812">Transmembrane</keyword>
<feature type="transmembrane region" description="Helical" evidence="7">
    <location>
        <begin position="165"/>
        <end position="185"/>
    </location>
</feature>
<evidence type="ECO:0000256" key="5">
    <source>
        <dbReference type="ARBA" id="ARBA00038359"/>
    </source>
</evidence>
<evidence type="ECO:0000313" key="9">
    <source>
        <dbReference type="EMBL" id="ERF76570.1"/>
    </source>
</evidence>
<evidence type="ECO:0000313" key="10">
    <source>
        <dbReference type="Proteomes" id="UP000019373"/>
    </source>
</evidence>
<dbReference type="PANTHER" id="PTHR33048">
    <property type="entry name" value="PTH11-LIKE INTEGRAL MEMBRANE PROTEIN (AFU_ORTHOLOGUE AFUA_5G11245)"/>
    <property type="match status" value="1"/>
</dbReference>
<evidence type="ECO:0000256" key="1">
    <source>
        <dbReference type="ARBA" id="ARBA00004141"/>
    </source>
</evidence>
<dbReference type="GO" id="GO:0016020">
    <property type="term" value="C:membrane"/>
    <property type="evidence" value="ECO:0007669"/>
    <property type="project" value="UniProtKB-SubCell"/>
</dbReference>
<dbReference type="OrthoDB" id="5331848at2759"/>
<feature type="transmembrane region" description="Helical" evidence="7">
    <location>
        <begin position="42"/>
        <end position="67"/>
    </location>
</feature>
<dbReference type="EMBL" id="KE720743">
    <property type="protein sequence ID" value="ERF76570.1"/>
    <property type="molecule type" value="Genomic_DNA"/>
</dbReference>
<dbReference type="PANTHER" id="PTHR33048:SF42">
    <property type="entry name" value="INTEGRAL MEMBRANE PROTEIN"/>
    <property type="match status" value="1"/>
</dbReference>
<feature type="transmembrane region" description="Helical" evidence="7">
    <location>
        <begin position="129"/>
        <end position="153"/>
    </location>
</feature>
<keyword evidence="4 7" id="KW-0472">Membrane</keyword>
<evidence type="ECO:0000259" key="8">
    <source>
        <dbReference type="Pfam" id="PF20684"/>
    </source>
</evidence>
<sequence>MALQIVWTGYIIDCVIFGLNGGFRHLVHLSASQATYVIRMNYIAQALAIVSNGLGKLAVGLTILRILGTTSEVWRKRIVWFMMITTIIFGILATFFTFFQCKNPKALWETQLRATTQCWDPRVQTRFNIFVATYNGFTDVLFALLPCTFIWYLQMDTKKKVALTVALGLSTFAGISAFIKVSHMASLTERSDLTWETYYLCVWAGVEIFLTIVCGSIPAMKPLWGKYVRQKALPAKGTGSSSYSNRYASRSGYQKSTEQGTKSITVHHDFEMEDESRTSSKFNTSVGSGNNGSGGSPEAWDNHSRRGLVEVL</sequence>
<gene>
    <name evidence="9" type="ORF">EPUS_05843</name>
</gene>
<keyword evidence="10" id="KW-1185">Reference proteome</keyword>
<proteinExistence type="inferred from homology"/>
<dbReference type="AlphaFoldDB" id="U1I046"/>
<feature type="region of interest" description="Disordered" evidence="6">
    <location>
        <begin position="235"/>
        <end position="260"/>
    </location>
</feature>
<dbReference type="OMA" id="GVCACIK"/>
<dbReference type="HOGENOM" id="CLU_028200_3_7_1"/>
<feature type="transmembrane region" description="Helical" evidence="7">
    <location>
        <begin position="197"/>
        <end position="220"/>
    </location>
</feature>
<protein>
    <recommendedName>
        <fullName evidence="8">Rhodopsin domain-containing protein</fullName>
    </recommendedName>
</protein>
<evidence type="ECO:0000256" key="7">
    <source>
        <dbReference type="SAM" id="Phobius"/>
    </source>
</evidence>
<dbReference type="RefSeq" id="XP_007786094.1">
    <property type="nucleotide sequence ID" value="XM_007787904.1"/>
</dbReference>
<feature type="compositionally biased region" description="Basic and acidic residues" evidence="6">
    <location>
        <begin position="300"/>
        <end position="312"/>
    </location>
</feature>
<keyword evidence="3 7" id="KW-1133">Transmembrane helix</keyword>
<feature type="region of interest" description="Disordered" evidence="6">
    <location>
        <begin position="272"/>
        <end position="312"/>
    </location>
</feature>
<reference evidence="10" key="1">
    <citation type="journal article" date="2014" name="BMC Genomics">
        <title>Genome characteristics reveal the impact of lichenization on lichen-forming fungus Endocarpon pusillum Hedwig (Verrucariales, Ascomycota).</title>
        <authorList>
            <person name="Wang Y.-Y."/>
            <person name="Liu B."/>
            <person name="Zhang X.-Y."/>
            <person name="Zhou Q.-M."/>
            <person name="Zhang T."/>
            <person name="Li H."/>
            <person name="Yu Y.-F."/>
            <person name="Zhang X.-L."/>
            <person name="Hao X.-Y."/>
            <person name="Wang M."/>
            <person name="Wang L."/>
            <person name="Wei J.-C."/>
        </authorList>
    </citation>
    <scope>NUCLEOTIDE SEQUENCE [LARGE SCALE GENOMIC DNA]</scope>
    <source>
        <strain evidence="10">Z07020 / HMAS-L-300199</strain>
    </source>
</reference>
<dbReference type="Pfam" id="PF20684">
    <property type="entry name" value="Fung_rhodopsin"/>
    <property type="match status" value="1"/>
</dbReference>
<organism evidence="9 10">
    <name type="scientific">Endocarpon pusillum (strain Z07020 / HMAS-L-300199)</name>
    <name type="common">Lichen-forming fungus</name>
    <dbReference type="NCBI Taxonomy" id="1263415"/>
    <lineage>
        <taxon>Eukaryota</taxon>
        <taxon>Fungi</taxon>
        <taxon>Dikarya</taxon>
        <taxon>Ascomycota</taxon>
        <taxon>Pezizomycotina</taxon>
        <taxon>Eurotiomycetes</taxon>
        <taxon>Chaetothyriomycetidae</taxon>
        <taxon>Verrucariales</taxon>
        <taxon>Verrucariaceae</taxon>
        <taxon>Endocarpon</taxon>
    </lineage>
</organism>